<accession>A0AAD4BHR8</accession>
<name>A0AAD4BHR8_BOLED</name>
<gene>
    <name evidence="2" type="ORF">L210DRAFT_3508163</name>
</gene>
<organism evidence="2 3">
    <name type="scientific">Boletus edulis BED1</name>
    <dbReference type="NCBI Taxonomy" id="1328754"/>
    <lineage>
        <taxon>Eukaryota</taxon>
        <taxon>Fungi</taxon>
        <taxon>Dikarya</taxon>
        <taxon>Basidiomycota</taxon>
        <taxon>Agaricomycotina</taxon>
        <taxon>Agaricomycetes</taxon>
        <taxon>Agaricomycetidae</taxon>
        <taxon>Boletales</taxon>
        <taxon>Boletineae</taxon>
        <taxon>Boletaceae</taxon>
        <taxon>Boletoideae</taxon>
        <taxon>Boletus</taxon>
    </lineage>
</organism>
<reference evidence="2" key="1">
    <citation type="submission" date="2019-10" db="EMBL/GenBank/DDBJ databases">
        <authorList>
            <consortium name="DOE Joint Genome Institute"/>
            <person name="Kuo A."/>
            <person name="Miyauchi S."/>
            <person name="Kiss E."/>
            <person name="Drula E."/>
            <person name="Kohler A."/>
            <person name="Sanchez-Garcia M."/>
            <person name="Andreopoulos B."/>
            <person name="Barry K.W."/>
            <person name="Bonito G."/>
            <person name="Buee M."/>
            <person name="Carver A."/>
            <person name="Chen C."/>
            <person name="Cichocki N."/>
            <person name="Clum A."/>
            <person name="Culley D."/>
            <person name="Crous P.W."/>
            <person name="Fauchery L."/>
            <person name="Girlanda M."/>
            <person name="Hayes R."/>
            <person name="Keri Z."/>
            <person name="LaButti K."/>
            <person name="Lipzen A."/>
            <person name="Lombard V."/>
            <person name="Magnuson J."/>
            <person name="Maillard F."/>
            <person name="Morin E."/>
            <person name="Murat C."/>
            <person name="Nolan M."/>
            <person name="Ohm R."/>
            <person name="Pangilinan J."/>
            <person name="Pereira M."/>
            <person name="Perotto S."/>
            <person name="Peter M."/>
            <person name="Riley R."/>
            <person name="Sitrit Y."/>
            <person name="Stielow B."/>
            <person name="Szollosi G."/>
            <person name="Zifcakova L."/>
            <person name="Stursova M."/>
            <person name="Spatafora J.W."/>
            <person name="Tedersoo L."/>
            <person name="Vaario L.-M."/>
            <person name="Yamada A."/>
            <person name="Yan M."/>
            <person name="Wang P."/>
            <person name="Xu J."/>
            <person name="Bruns T."/>
            <person name="Baldrian P."/>
            <person name="Vilgalys R."/>
            <person name="Henrissat B."/>
            <person name="Grigoriev I.V."/>
            <person name="Hibbett D."/>
            <person name="Nagy L.G."/>
            <person name="Martin F.M."/>
        </authorList>
    </citation>
    <scope>NUCLEOTIDE SEQUENCE</scope>
    <source>
        <strain evidence="2">BED1</strain>
    </source>
</reference>
<evidence type="ECO:0000256" key="1">
    <source>
        <dbReference type="SAM" id="MobiDB-lite"/>
    </source>
</evidence>
<reference evidence="2" key="2">
    <citation type="journal article" date="2020" name="Nat. Commun.">
        <title>Large-scale genome sequencing of mycorrhizal fungi provides insights into the early evolution of symbiotic traits.</title>
        <authorList>
            <person name="Miyauchi S."/>
            <person name="Kiss E."/>
            <person name="Kuo A."/>
            <person name="Drula E."/>
            <person name="Kohler A."/>
            <person name="Sanchez-Garcia M."/>
            <person name="Morin E."/>
            <person name="Andreopoulos B."/>
            <person name="Barry K.W."/>
            <person name="Bonito G."/>
            <person name="Buee M."/>
            <person name="Carver A."/>
            <person name="Chen C."/>
            <person name="Cichocki N."/>
            <person name="Clum A."/>
            <person name="Culley D."/>
            <person name="Crous P.W."/>
            <person name="Fauchery L."/>
            <person name="Girlanda M."/>
            <person name="Hayes R.D."/>
            <person name="Keri Z."/>
            <person name="LaButti K."/>
            <person name="Lipzen A."/>
            <person name="Lombard V."/>
            <person name="Magnuson J."/>
            <person name="Maillard F."/>
            <person name="Murat C."/>
            <person name="Nolan M."/>
            <person name="Ohm R.A."/>
            <person name="Pangilinan J."/>
            <person name="Pereira M.F."/>
            <person name="Perotto S."/>
            <person name="Peter M."/>
            <person name="Pfister S."/>
            <person name="Riley R."/>
            <person name="Sitrit Y."/>
            <person name="Stielow J.B."/>
            <person name="Szollosi G."/>
            <person name="Zifcakova L."/>
            <person name="Stursova M."/>
            <person name="Spatafora J.W."/>
            <person name="Tedersoo L."/>
            <person name="Vaario L.M."/>
            <person name="Yamada A."/>
            <person name="Yan M."/>
            <person name="Wang P."/>
            <person name="Xu J."/>
            <person name="Bruns T."/>
            <person name="Baldrian P."/>
            <person name="Vilgalys R."/>
            <person name="Dunand C."/>
            <person name="Henrissat B."/>
            <person name="Grigoriev I.V."/>
            <person name="Hibbett D."/>
            <person name="Nagy L.G."/>
            <person name="Martin F.M."/>
        </authorList>
    </citation>
    <scope>NUCLEOTIDE SEQUENCE</scope>
    <source>
        <strain evidence="2">BED1</strain>
    </source>
</reference>
<comment type="caution">
    <text evidence="2">The sequence shown here is derived from an EMBL/GenBank/DDBJ whole genome shotgun (WGS) entry which is preliminary data.</text>
</comment>
<dbReference type="EMBL" id="WHUW01000056">
    <property type="protein sequence ID" value="KAF8430891.1"/>
    <property type="molecule type" value="Genomic_DNA"/>
</dbReference>
<dbReference type="Proteomes" id="UP001194468">
    <property type="component" value="Unassembled WGS sequence"/>
</dbReference>
<proteinExistence type="predicted"/>
<protein>
    <submittedName>
        <fullName evidence="2">Uncharacterized protein</fullName>
    </submittedName>
</protein>
<feature type="region of interest" description="Disordered" evidence="1">
    <location>
        <begin position="1"/>
        <end position="30"/>
    </location>
</feature>
<keyword evidence="3" id="KW-1185">Reference proteome</keyword>
<sequence length="290" mass="31434">MVATGTWARKSHSPPQRYAKTLGVPPSPPGLSAFVVRPSTDGGDRSTTSTPWMTIRALPRPFCKNSKDSVLVRTSCLTPTQTTTCDATSKTQLSDTFSSGTCTRYFTPPDAAAAATATRLPERAFPNILLFSINTNLTSPHAPPTCEIVSTILVSRLIWEGLLNTWAVRPAADYSTRLSSSYPNISSRPCGSPSCLCSVWSAGTRMGKVKTSLGIDDDALCPYAGARPIHQLNYEFIFPKELDGLAPRYRLCLSNLEDDECRHSDGDEDAGDEMHSWGDEETATFGIICS</sequence>
<evidence type="ECO:0000313" key="2">
    <source>
        <dbReference type="EMBL" id="KAF8430891.1"/>
    </source>
</evidence>
<evidence type="ECO:0000313" key="3">
    <source>
        <dbReference type="Proteomes" id="UP001194468"/>
    </source>
</evidence>
<dbReference type="AlphaFoldDB" id="A0AAD4BHR8"/>